<gene>
    <name evidence="1" type="ORF">MBOU_34410</name>
</gene>
<protein>
    <recommendedName>
        <fullName evidence="3">Endonuclease/exonuclease/phosphatase domain-containing protein</fullName>
    </recommendedName>
</protein>
<evidence type="ECO:0008006" key="3">
    <source>
        <dbReference type="Google" id="ProtNLM"/>
    </source>
</evidence>
<keyword evidence="2" id="KW-1185">Reference proteome</keyword>
<proteinExistence type="predicted"/>
<dbReference type="Proteomes" id="UP000465360">
    <property type="component" value="Unassembled WGS sequence"/>
</dbReference>
<comment type="caution">
    <text evidence="1">The sequence shown here is derived from an EMBL/GenBank/DDBJ whole genome shotgun (WGS) entry which is preliminary data.</text>
</comment>
<dbReference type="AlphaFoldDB" id="A0A7I9YRT2"/>
<sequence>MDSETASTIFSSVTDALQGSGELVLIHGDFNIDAETVGKYFPTLFGDNRLKEIVVETATTPKGRKYDHVLYKGLTLTKVEIDSSVGTDHYPVICHFEIAD</sequence>
<dbReference type="Gene3D" id="3.60.10.10">
    <property type="entry name" value="Endonuclease/exonuclease/phosphatase"/>
    <property type="match status" value="1"/>
</dbReference>
<organism evidence="1 2">
    <name type="scientific">Mycobacterium bourgelatii</name>
    <dbReference type="NCBI Taxonomy" id="1273442"/>
    <lineage>
        <taxon>Bacteria</taxon>
        <taxon>Bacillati</taxon>
        <taxon>Actinomycetota</taxon>
        <taxon>Actinomycetes</taxon>
        <taxon>Mycobacteriales</taxon>
        <taxon>Mycobacteriaceae</taxon>
        <taxon>Mycobacterium</taxon>
    </lineage>
</organism>
<accession>A0A7I9YRT2</accession>
<dbReference type="EMBL" id="BLKZ01000001">
    <property type="protein sequence ID" value="GFG91399.1"/>
    <property type="molecule type" value="Genomic_DNA"/>
</dbReference>
<reference evidence="1 2" key="1">
    <citation type="journal article" date="2019" name="Emerg. Microbes Infect.">
        <title>Comprehensive subspecies identification of 175 nontuberculous mycobacteria species based on 7547 genomic profiles.</title>
        <authorList>
            <person name="Matsumoto Y."/>
            <person name="Kinjo T."/>
            <person name="Motooka D."/>
            <person name="Nabeya D."/>
            <person name="Jung N."/>
            <person name="Uechi K."/>
            <person name="Horii T."/>
            <person name="Iida T."/>
            <person name="Fujita J."/>
            <person name="Nakamura S."/>
        </authorList>
    </citation>
    <scope>NUCLEOTIDE SEQUENCE [LARGE SCALE GENOMIC DNA]</scope>
    <source>
        <strain evidence="1 2">JCM 30725</strain>
    </source>
</reference>
<name>A0A7I9YRT2_MYCBU</name>
<evidence type="ECO:0000313" key="2">
    <source>
        <dbReference type="Proteomes" id="UP000465360"/>
    </source>
</evidence>
<dbReference type="InterPro" id="IPR036691">
    <property type="entry name" value="Endo/exonu/phosph_ase_sf"/>
</dbReference>
<dbReference type="SUPFAM" id="SSF56219">
    <property type="entry name" value="DNase I-like"/>
    <property type="match status" value="1"/>
</dbReference>
<evidence type="ECO:0000313" key="1">
    <source>
        <dbReference type="EMBL" id="GFG91399.1"/>
    </source>
</evidence>